<dbReference type="FunFam" id="1.10.510.10:FF:000876">
    <property type="entry name" value="Receptor-like protein kinase FERONIA"/>
    <property type="match status" value="1"/>
</dbReference>
<name>A0A0D9VMT6_9ORYZ</name>
<dbReference type="SUPFAM" id="SSF56112">
    <property type="entry name" value="Protein kinase-like (PK-like)"/>
    <property type="match status" value="1"/>
</dbReference>
<feature type="domain" description="Protein kinase" evidence="8">
    <location>
        <begin position="177"/>
        <end position="456"/>
    </location>
</feature>
<dbReference type="InterPro" id="IPR017441">
    <property type="entry name" value="Protein_kinase_ATP_BS"/>
</dbReference>
<evidence type="ECO:0000256" key="5">
    <source>
        <dbReference type="PROSITE-ProRule" id="PRU10141"/>
    </source>
</evidence>
<evidence type="ECO:0000256" key="7">
    <source>
        <dbReference type="SAM" id="MobiDB-lite"/>
    </source>
</evidence>
<dbReference type="InterPro" id="IPR011009">
    <property type="entry name" value="Kinase-like_dom_sf"/>
</dbReference>
<evidence type="ECO:0000256" key="4">
    <source>
        <dbReference type="ARBA" id="ARBA00022840"/>
    </source>
</evidence>
<feature type="binding site" evidence="5">
    <location>
        <position position="205"/>
    </location>
    <ligand>
        <name>ATP</name>
        <dbReference type="ChEBI" id="CHEBI:30616"/>
    </ligand>
</feature>
<organism evidence="9 10">
    <name type="scientific">Leersia perrieri</name>
    <dbReference type="NCBI Taxonomy" id="77586"/>
    <lineage>
        <taxon>Eukaryota</taxon>
        <taxon>Viridiplantae</taxon>
        <taxon>Streptophyta</taxon>
        <taxon>Embryophyta</taxon>
        <taxon>Tracheophyta</taxon>
        <taxon>Spermatophyta</taxon>
        <taxon>Magnoliopsida</taxon>
        <taxon>Liliopsida</taxon>
        <taxon>Poales</taxon>
        <taxon>Poaceae</taxon>
        <taxon>BOP clade</taxon>
        <taxon>Oryzoideae</taxon>
        <taxon>Oryzeae</taxon>
        <taxon>Oryzinae</taxon>
        <taxon>Leersia</taxon>
    </lineage>
</organism>
<protein>
    <recommendedName>
        <fullName evidence="8">Protein kinase domain-containing protein</fullName>
    </recommendedName>
</protein>
<feature type="region of interest" description="Disordered" evidence="7">
    <location>
        <begin position="91"/>
        <end position="160"/>
    </location>
</feature>
<dbReference type="InterPro" id="IPR008271">
    <property type="entry name" value="Ser/Thr_kinase_AS"/>
</dbReference>
<feature type="compositionally biased region" description="Low complexity" evidence="7">
    <location>
        <begin position="38"/>
        <end position="47"/>
    </location>
</feature>
<proteinExistence type="inferred from homology"/>
<dbReference type="Gene3D" id="1.10.510.10">
    <property type="entry name" value="Transferase(Phosphotransferase) domain 1"/>
    <property type="match status" value="1"/>
</dbReference>
<evidence type="ECO:0000259" key="8">
    <source>
        <dbReference type="PROSITE" id="PS50011"/>
    </source>
</evidence>
<dbReference type="Pfam" id="PF00069">
    <property type="entry name" value="Pkinase"/>
    <property type="match status" value="1"/>
</dbReference>
<keyword evidence="1" id="KW-0808">Transferase</keyword>
<dbReference type="STRING" id="77586.A0A0D9VMT6"/>
<evidence type="ECO:0000313" key="10">
    <source>
        <dbReference type="Proteomes" id="UP000032180"/>
    </source>
</evidence>
<feature type="compositionally biased region" description="Low complexity" evidence="7">
    <location>
        <begin position="91"/>
        <end position="107"/>
    </location>
</feature>
<sequence>MSRWSWTRSRLDLPIELKCPRVYGAMDMEGRRERRRGVLSSSSSTGRRTPERERWAWSPAWSRPLSDGGGGKGASSFKSLFRSIGVWFSSLSTSSSSPSTSVSSSSGNRRRRSMQDEVMKKPPLPGPASEQGKPSMASLYNSSRAGRGINTTRPQFHSSTTTAKFTMEDILRATSNFSPAAKIGQGGFGAVYRGVLPDGTPVAVKRAKLPHTNATHVDAEFRSEVRAMASIEHQSLVRFYGYLECGQERVIVVEFVPNGTLREHLDGCNGRFLELGERLEIAIDVAHAVTYLHMYSNHPIIHRDIKSSNILLTPSLRAKVADFGFARLGIGEAAGEVTHVTTQVKGTAGYIDPEYLKTCQLTDRSDVYSFGVLLLELTSGRRPIETKREMRERLTVRWATRLFADGATAEVLDPRLARTAATLRATEMVMELVFRCLAPLRQERPSMGECCRALWAVRKTYRDMVAGTAHETPVSSISDRASSSSASTGGGDRSGDLCRN</sequence>
<keyword evidence="6" id="KW-0723">Serine/threonine-protein kinase</keyword>
<dbReference type="eggNOG" id="KOG1187">
    <property type="taxonomic scope" value="Eukaryota"/>
</dbReference>
<keyword evidence="3" id="KW-0418">Kinase</keyword>
<feature type="compositionally biased region" description="Low complexity" evidence="7">
    <location>
        <begin position="475"/>
        <end position="487"/>
    </location>
</feature>
<dbReference type="Proteomes" id="UP000032180">
    <property type="component" value="Chromosome 2"/>
</dbReference>
<evidence type="ECO:0000256" key="2">
    <source>
        <dbReference type="ARBA" id="ARBA00022741"/>
    </source>
</evidence>
<keyword evidence="2 5" id="KW-0547">Nucleotide-binding</keyword>
<dbReference type="PROSITE" id="PS50011">
    <property type="entry name" value="PROTEIN_KINASE_DOM"/>
    <property type="match status" value="1"/>
</dbReference>
<dbReference type="PANTHER" id="PTHR47989:SF71">
    <property type="entry name" value="PROTEIN KINASE DOMAIN-CONTAINING PROTEIN"/>
    <property type="match status" value="1"/>
</dbReference>
<reference evidence="9 10" key="1">
    <citation type="submission" date="2012-08" db="EMBL/GenBank/DDBJ databases">
        <title>Oryza genome evolution.</title>
        <authorList>
            <person name="Wing R.A."/>
        </authorList>
    </citation>
    <scope>NUCLEOTIDE SEQUENCE</scope>
</reference>
<dbReference type="InterPro" id="IPR000719">
    <property type="entry name" value="Prot_kinase_dom"/>
</dbReference>
<keyword evidence="4 5" id="KW-0067">ATP-binding</keyword>
<comment type="similarity">
    <text evidence="6">Belongs to the protein kinase superfamily.</text>
</comment>
<evidence type="ECO:0000313" key="9">
    <source>
        <dbReference type="EnsemblPlants" id="LPERR02G31110.1"/>
    </source>
</evidence>
<dbReference type="GO" id="GO:0005524">
    <property type="term" value="F:ATP binding"/>
    <property type="evidence" value="ECO:0007669"/>
    <property type="project" value="UniProtKB-UniRule"/>
</dbReference>
<feature type="compositionally biased region" description="Polar residues" evidence="7">
    <location>
        <begin position="138"/>
        <end position="160"/>
    </location>
</feature>
<dbReference type="GO" id="GO:0004674">
    <property type="term" value="F:protein serine/threonine kinase activity"/>
    <property type="evidence" value="ECO:0007669"/>
    <property type="project" value="UniProtKB-KW"/>
</dbReference>
<reference evidence="10" key="2">
    <citation type="submission" date="2013-12" db="EMBL/GenBank/DDBJ databases">
        <authorList>
            <person name="Yu Y."/>
            <person name="Lee S."/>
            <person name="de Baynast K."/>
            <person name="Wissotski M."/>
            <person name="Liu L."/>
            <person name="Talag J."/>
            <person name="Goicoechea J."/>
            <person name="Angelova A."/>
            <person name="Jetty R."/>
            <person name="Kudrna D."/>
            <person name="Golser W."/>
            <person name="Rivera L."/>
            <person name="Zhang J."/>
            <person name="Wing R."/>
        </authorList>
    </citation>
    <scope>NUCLEOTIDE SEQUENCE</scope>
</reference>
<dbReference type="PROSITE" id="PS00107">
    <property type="entry name" value="PROTEIN_KINASE_ATP"/>
    <property type="match status" value="1"/>
</dbReference>
<dbReference type="Gramene" id="LPERR02G31110.1">
    <property type="protein sequence ID" value="LPERR02G31110.1"/>
    <property type="gene ID" value="LPERR02G31110"/>
</dbReference>
<dbReference type="PROSITE" id="PS00108">
    <property type="entry name" value="PROTEIN_KINASE_ST"/>
    <property type="match status" value="1"/>
</dbReference>
<dbReference type="SMART" id="SM00220">
    <property type="entry name" value="S_TKc"/>
    <property type="match status" value="1"/>
</dbReference>
<reference evidence="9" key="3">
    <citation type="submission" date="2015-04" db="UniProtKB">
        <authorList>
            <consortium name="EnsemblPlants"/>
        </authorList>
    </citation>
    <scope>IDENTIFICATION</scope>
</reference>
<dbReference type="EnsemblPlants" id="LPERR02G31110.1">
    <property type="protein sequence ID" value="LPERR02G31110.1"/>
    <property type="gene ID" value="LPERR02G31110"/>
</dbReference>
<keyword evidence="10" id="KW-1185">Reference proteome</keyword>
<evidence type="ECO:0000256" key="6">
    <source>
        <dbReference type="RuleBase" id="RU000304"/>
    </source>
</evidence>
<accession>A0A0D9VMT6</accession>
<evidence type="ECO:0000256" key="3">
    <source>
        <dbReference type="ARBA" id="ARBA00022777"/>
    </source>
</evidence>
<evidence type="ECO:0000256" key="1">
    <source>
        <dbReference type="ARBA" id="ARBA00022679"/>
    </source>
</evidence>
<feature type="region of interest" description="Disordered" evidence="7">
    <location>
        <begin position="470"/>
        <end position="500"/>
    </location>
</feature>
<dbReference type="PANTHER" id="PTHR47989">
    <property type="entry name" value="OS01G0750732 PROTEIN"/>
    <property type="match status" value="1"/>
</dbReference>
<dbReference type="AlphaFoldDB" id="A0A0D9VMT6"/>
<dbReference type="Gene3D" id="3.30.200.20">
    <property type="entry name" value="Phosphorylase Kinase, domain 1"/>
    <property type="match status" value="1"/>
</dbReference>
<dbReference type="HOGENOM" id="CLU_000288_21_4_1"/>
<feature type="region of interest" description="Disordered" evidence="7">
    <location>
        <begin position="32"/>
        <end position="55"/>
    </location>
</feature>